<dbReference type="InterPro" id="IPR054841">
    <property type="entry name" value="carotdesatCrtD"/>
</dbReference>
<evidence type="ECO:0000313" key="8">
    <source>
        <dbReference type="Proteomes" id="UP000000647"/>
    </source>
</evidence>
<dbReference type="InterPro" id="IPR036188">
    <property type="entry name" value="FAD/NAD-bd_sf"/>
</dbReference>
<gene>
    <name evidence="7" type="ordered locus">Hhal_1614</name>
</gene>
<proteinExistence type="inferred from homology"/>
<dbReference type="PANTHER" id="PTHR43734">
    <property type="entry name" value="PHYTOENE DESATURASE"/>
    <property type="match status" value="1"/>
</dbReference>
<evidence type="ECO:0000256" key="3">
    <source>
        <dbReference type="ARBA" id="ARBA00022746"/>
    </source>
</evidence>
<dbReference type="AlphaFoldDB" id="A1WXG6"/>
<dbReference type="InterPro" id="IPR002937">
    <property type="entry name" value="Amino_oxidase"/>
</dbReference>
<dbReference type="eggNOG" id="COG1233">
    <property type="taxonomic scope" value="Bacteria"/>
</dbReference>
<comment type="pathway">
    <text evidence="1 5">Carotenoid biosynthesis.</text>
</comment>
<sequence>MSTSLRCPTAGEQQAVVIGAGVGGLAAAIDLASAGLRVTLLEQAPSPGGKLRPVCVGDAWLDAGPTVFTMRGAFEELFANAGERLEDHLRLRPVERLARHAWADGGQLDLFADPRRSAEAIGEFAGPEEARRFRAFCRRAAEIHDTLDATFMRAQRTTPLGLFHRVGYRNLGAMLRISPFTTLWQALGRYFKDPRLRQLYGRYATYCGSSPFAAPATLMLIAHVESEGVWQVDGGMHQLAAALAGLAERCGVELRCATQAQRIHTTRGRASGVELATGEILPADVVVSNSDAAALAQGLFGDHLRPAVRRQPPRVRSQSAITWNWRAETRGFPLHHHSVFFSSDYADEFDAVFRRGEPPPEPTVYICAQDRHDQQSVTGPERLLCLINAPAHGDVKSFSDTEIHRCQHQTLSLLERCGLSLQPTEEPPVIHTPTDFERRYPATGGALYGMASHGWRASFQRPAARTRVPGLYLAGGSTHPGAGLPMAMMSGRLAAEQVLADLTSDTRFRRAATSGGTSTP</sequence>
<evidence type="ECO:0000256" key="1">
    <source>
        <dbReference type="ARBA" id="ARBA00004829"/>
    </source>
</evidence>
<protein>
    <submittedName>
        <fullName evidence="7">Phytoene dehydrogenase-related protein</fullName>
    </submittedName>
</protein>
<accession>A1WXG6</accession>
<name>A1WXG6_HALHL</name>
<dbReference type="NCBIfam" id="NF045637">
    <property type="entry name" value="carotdesatCrtDProt"/>
    <property type="match status" value="1"/>
</dbReference>
<dbReference type="RefSeq" id="WP_011814400.1">
    <property type="nucleotide sequence ID" value="NC_008789.1"/>
</dbReference>
<dbReference type="STRING" id="349124.Hhal_1614"/>
<dbReference type="OrthoDB" id="9774675at2"/>
<evidence type="ECO:0000256" key="2">
    <source>
        <dbReference type="ARBA" id="ARBA00006046"/>
    </source>
</evidence>
<keyword evidence="4 5" id="KW-0560">Oxidoreductase</keyword>
<dbReference type="Pfam" id="PF01593">
    <property type="entry name" value="Amino_oxidase"/>
    <property type="match status" value="1"/>
</dbReference>
<dbReference type="Proteomes" id="UP000000647">
    <property type="component" value="Chromosome"/>
</dbReference>
<dbReference type="Gene3D" id="3.50.50.60">
    <property type="entry name" value="FAD/NAD(P)-binding domain"/>
    <property type="match status" value="2"/>
</dbReference>
<evidence type="ECO:0000256" key="5">
    <source>
        <dbReference type="RuleBase" id="RU362075"/>
    </source>
</evidence>
<dbReference type="InterPro" id="IPR008150">
    <property type="entry name" value="Phytoene_DH_bac_CS"/>
</dbReference>
<dbReference type="GO" id="GO:0016117">
    <property type="term" value="P:carotenoid biosynthetic process"/>
    <property type="evidence" value="ECO:0007669"/>
    <property type="project" value="UniProtKB-KW"/>
</dbReference>
<dbReference type="KEGG" id="hha:Hhal_1614"/>
<keyword evidence="3 5" id="KW-0125">Carotenoid biosynthesis</keyword>
<dbReference type="EMBL" id="CP000544">
    <property type="protein sequence ID" value="ABM62378.1"/>
    <property type="molecule type" value="Genomic_DNA"/>
</dbReference>
<keyword evidence="8" id="KW-1185">Reference proteome</keyword>
<evidence type="ECO:0000256" key="4">
    <source>
        <dbReference type="ARBA" id="ARBA00023002"/>
    </source>
</evidence>
<dbReference type="InterPro" id="IPR014105">
    <property type="entry name" value="Carotenoid/retinoid_OxRdtase"/>
</dbReference>
<dbReference type="PROSITE" id="PS00982">
    <property type="entry name" value="PHYTOENE_DH"/>
    <property type="match status" value="1"/>
</dbReference>
<dbReference type="NCBIfam" id="TIGR02734">
    <property type="entry name" value="crtI_fam"/>
    <property type="match status" value="1"/>
</dbReference>
<reference evidence="7 8" key="2">
    <citation type="journal article" date="2013" name="Stand. Genomic Sci.">
        <title>Complete genome sequence of Halorhodospira halophila SL1.</title>
        <authorList>
            <person name="Challacombe J.F."/>
            <person name="Majid S."/>
            <person name="Deole R."/>
            <person name="Brettin T.S."/>
            <person name="Bruce D."/>
            <person name="Delano S.F."/>
            <person name="Detter J.C."/>
            <person name="Gleasner C.D."/>
            <person name="Han C.S."/>
            <person name="Misra M."/>
            <person name="Reitenga K.G."/>
            <person name="Mikhailova N."/>
            <person name="Woyke T."/>
            <person name="Pitluck S."/>
            <person name="Nolan M."/>
            <person name="Land M.L."/>
            <person name="Saunders E."/>
            <person name="Tapia R."/>
            <person name="Lapidus A."/>
            <person name="Ivanova N."/>
            <person name="Hoff W.D."/>
        </authorList>
    </citation>
    <scope>NUCLEOTIDE SEQUENCE [LARGE SCALE GENOMIC DNA]</scope>
    <source>
        <strain evidence="8">DSM 244 / SL1</strain>
    </source>
</reference>
<feature type="domain" description="Amine oxidase" evidence="6">
    <location>
        <begin position="23"/>
        <end position="499"/>
    </location>
</feature>
<dbReference type="PANTHER" id="PTHR43734:SF7">
    <property type="entry name" value="4,4'-DIAPONEUROSPORENE OXYGENASE"/>
    <property type="match status" value="1"/>
</dbReference>
<evidence type="ECO:0000259" key="6">
    <source>
        <dbReference type="Pfam" id="PF01593"/>
    </source>
</evidence>
<evidence type="ECO:0000313" key="7">
    <source>
        <dbReference type="EMBL" id="ABM62378.1"/>
    </source>
</evidence>
<dbReference type="HOGENOM" id="CLU_019722_2_1_6"/>
<reference evidence="8" key="1">
    <citation type="submission" date="2006-12" db="EMBL/GenBank/DDBJ databases">
        <title>Complete sequence of Halorhodospira halophila SL1.</title>
        <authorList>
            <consortium name="US DOE Joint Genome Institute"/>
            <person name="Copeland A."/>
            <person name="Lucas S."/>
            <person name="Lapidus A."/>
            <person name="Barry K."/>
            <person name="Detter J.C."/>
            <person name="Glavina del Rio T."/>
            <person name="Hammon N."/>
            <person name="Israni S."/>
            <person name="Dalin E."/>
            <person name="Tice H."/>
            <person name="Pitluck S."/>
            <person name="Saunders E."/>
            <person name="Brettin T."/>
            <person name="Bruce D."/>
            <person name="Han C."/>
            <person name="Tapia R."/>
            <person name="Schmutz J."/>
            <person name="Larimer F."/>
            <person name="Land M."/>
            <person name="Hauser L."/>
            <person name="Kyrpides N."/>
            <person name="Mikhailova N."/>
            <person name="Hoff W."/>
            <person name="Richardson P."/>
        </authorList>
    </citation>
    <scope>NUCLEOTIDE SEQUENCE [LARGE SCALE GENOMIC DNA]</scope>
    <source>
        <strain evidence="8">DSM 244 / SL1</strain>
    </source>
</reference>
<dbReference type="GO" id="GO:0016627">
    <property type="term" value="F:oxidoreductase activity, acting on the CH-CH group of donors"/>
    <property type="evidence" value="ECO:0007669"/>
    <property type="project" value="UniProtKB-ARBA"/>
</dbReference>
<dbReference type="SUPFAM" id="SSF51905">
    <property type="entry name" value="FAD/NAD(P)-binding domain"/>
    <property type="match status" value="1"/>
</dbReference>
<organism evidence="7 8">
    <name type="scientific">Halorhodospira halophila (strain DSM 244 / SL1)</name>
    <name type="common">Ectothiorhodospira halophila (strain DSM 244 / SL1)</name>
    <dbReference type="NCBI Taxonomy" id="349124"/>
    <lineage>
        <taxon>Bacteria</taxon>
        <taxon>Pseudomonadati</taxon>
        <taxon>Pseudomonadota</taxon>
        <taxon>Gammaproteobacteria</taxon>
        <taxon>Chromatiales</taxon>
        <taxon>Ectothiorhodospiraceae</taxon>
        <taxon>Halorhodospira</taxon>
    </lineage>
</organism>
<comment type="similarity">
    <text evidence="2 5">Belongs to the carotenoid/retinoid oxidoreductase family.</text>
</comment>